<dbReference type="KEGG" id="ehx:EMIHUDRAFT_234632"/>
<dbReference type="GeneID" id="17274336"/>
<evidence type="ECO:0000313" key="2">
    <source>
        <dbReference type="EnsemblProtists" id="EOD28790"/>
    </source>
</evidence>
<dbReference type="AlphaFoldDB" id="A0A0D3JZ55"/>
<keyword evidence="1" id="KW-0472">Membrane</keyword>
<keyword evidence="3" id="KW-1185">Reference proteome</keyword>
<evidence type="ECO:0008006" key="4">
    <source>
        <dbReference type="Google" id="ProtNLM"/>
    </source>
</evidence>
<dbReference type="HOGENOM" id="CLU_1463874_0_0_1"/>
<dbReference type="RefSeq" id="XP_005781219.1">
    <property type="nucleotide sequence ID" value="XM_005781162.1"/>
</dbReference>
<dbReference type="PaxDb" id="2903-EOD28790"/>
<evidence type="ECO:0000256" key="1">
    <source>
        <dbReference type="SAM" id="Phobius"/>
    </source>
</evidence>
<keyword evidence="1" id="KW-0812">Transmembrane</keyword>
<evidence type="ECO:0000313" key="3">
    <source>
        <dbReference type="Proteomes" id="UP000013827"/>
    </source>
</evidence>
<organism evidence="2 3">
    <name type="scientific">Emiliania huxleyi (strain CCMP1516)</name>
    <dbReference type="NCBI Taxonomy" id="280463"/>
    <lineage>
        <taxon>Eukaryota</taxon>
        <taxon>Haptista</taxon>
        <taxon>Haptophyta</taxon>
        <taxon>Prymnesiophyceae</taxon>
        <taxon>Isochrysidales</taxon>
        <taxon>Noelaerhabdaceae</taxon>
        <taxon>Emiliania</taxon>
    </lineage>
</organism>
<keyword evidence="1" id="KW-1133">Transmembrane helix</keyword>
<dbReference type="EnsemblProtists" id="EOD28790">
    <property type="protein sequence ID" value="EOD28790"/>
    <property type="gene ID" value="EMIHUDRAFT_234632"/>
</dbReference>
<reference evidence="2" key="2">
    <citation type="submission" date="2024-10" db="UniProtKB">
        <authorList>
            <consortium name="EnsemblProtists"/>
        </authorList>
    </citation>
    <scope>IDENTIFICATION</scope>
</reference>
<protein>
    <recommendedName>
        <fullName evidence="4">TNFR-Cys domain-containing protein</fullName>
    </recommendedName>
</protein>
<reference evidence="3" key="1">
    <citation type="journal article" date="2013" name="Nature">
        <title>Pan genome of the phytoplankton Emiliania underpins its global distribution.</title>
        <authorList>
            <person name="Read B.A."/>
            <person name="Kegel J."/>
            <person name="Klute M.J."/>
            <person name="Kuo A."/>
            <person name="Lefebvre S.C."/>
            <person name="Maumus F."/>
            <person name="Mayer C."/>
            <person name="Miller J."/>
            <person name="Monier A."/>
            <person name="Salamov A."/>
            <person name="Young J."/>
            <person name="Aguilar M."/>
            <person name="Claverie J.M."/>
            <person name="Frickenhaus S."/>
            <person name="Gonzalez K."/>
            <person name="Herman E.K."/>
            <person name="Lin Y.C."/>
            <person name="Napier J."/>
            <person name="Ogata H."/>
            <person name="Sarno A.F."/>
            <person name="Shmutz J."/>
            <person name="Schroeder D."/>
            <person name="de Vargas C."/>
            <person name="Verret F."/>
            <person name="von Dassow P."/>
            <person name="Valentin K."/>
            <person name="Van de Peer Y."/>
            <person name="Wheeler G."/>
            <person name="Dacks J.B."/>
            <person name="Delwiche C.F."/>
            <person name="Dyhrman S.T."/>
            <person name="Glockner G."/>
            <person name="John U."/>
            <person name="Richards T."/>
            <person name="Worden A.Z."/>
            <person name="Zhang X."/>
            <person name="Grigoriev I.V."/>
            <person name="Allen A.E."/>
            <person name="Bidle K."/>
            <person name="Borodovsky M."/>
            <person name="Bowler C."/>
            <person name="Brownlee C."/>
            <person name="Cock J.M."/>
            <person name="Elias M."/>
            <person name="Gladyshev V.N."/>
            <person name="Groth M."/>
            <person name="Guda C."/>
            <person name="Hadaegh A."/>
            <person name="Iglesias-Rodriguez M.D."/>
            <person name="Jenkins J."/>
            <person name="Jones B.M."/>
            <person name="Lawson T."/>
            <person name="Leese F."/>
            <person name="Lindquist E."/>
            <person name="Lobanov A."/>
            <person name="Lomsadze A."/>
            <person name="Malik S.B."/>
            <person name="Marsh M.E."/>
            <person name="Mackinder L."/>
            <person name="Mock T."/>
            <person name="Mueller-Roeber B."/>
            <person name="Pagarete A."/>
            <person name="Parker M."/>
            <person name="Probert I."/>
            <person name="Quesneville H."/>
            <person name="Raines C."/>
            <person name="Rensing S.A."/>
            <person name="Riano-Pachon D.M."/>
            <person name="Richier S."/>
            <person name="Rokitta S."/>
            <person name="Shiraiwa Y."/>
            <person name="Soanes D.M."/>
            <person name="van der Giezen M."/>
            <person name="Wahlund T.M."/>
            <person name="Williams B."/>
            <person name="Wilson W."/>
            <person name="Wolfe G."/>
            <person name="Wurch L.L."/>
        </authorList>
    </citation>
    <scope>NUCLEOTIDE SEQUENCE</scope>
</reference>
<proteinExistence type="predicted"/>
<feature type="transmembrane region" description="Helical" evidence="1">
    <location>
        <begin position="34"/>
        <end position="53"/>
    </location>
</feature>
<name>A0A0D3JZ55_EMIH1</name>
<dbReference type="Proteomes" id="UP000013827">
    <property type="component" value="Unassembled WGS sequence"/>
</dbReference>
<sequence>MSAILAPESFRREKRLGPRCVKAECPLYKYARGVALEFGVLLLILCYVATYALHDYDMFEHKCYCELTEQACADKHHINIWTETCVNPCTSDGDGVGCYNQAGDHKCDCALAQDECTAGTWISACSWCVGPIPDGPEGCYDTSEHKCDCDISEADCKIPHVWTEGCASCSSSSARTPAVGLAAIR</sequence>
<accession>A0A0D3JZ55</accession>